<comment type="caution">
    <text evidence="1">The sequence shown here is derived from an EMBL/GenBank/DDBJ whole genome shotgun (WGS) entry which is preliminary data.</text>
</comment>
<sequence length="67" mass="7459">RHGKIIDSAENIAALAEAIGYFTDPGNIRKASEAIISDKLREKISISRAAKQLESVYESILERHKHV</sequence>
<evidence type="ECO:0008006" key="2">
    <source>
        <dbReference type="Google" id="ProtNLM"/>
    </source>
</evidence>
<reference evidence="1" key="1">
    <citation type="journal article" date="2014" name="Front. Microbiol.">
        <title>High frequency of phylogenetically diverse reductive dehalogenase-homologous genes in deep subseafloor sedimentary metagenomes.</title>
        <authorList>
            <person name="Kawai M."/>
            <person name="Futagami T."/>
            <person name="Toyoda A."/>
            <person name="Takaki Y."/>
            <person name="Nishi S."/>
            <person name="Hori S."/>
            <person name="Arai W."/>
            <person name="Tsubouchi T."/>
            <person name="Morono Y."/>
            <person name="Uchiyama I."/>
            <person name="Ito T."/>
            <person name="Fujiyama A."/>
            <person name="Inagaki F."/>
            <person name="Takami H."/>
        </authorList>
    </citation>
    <scope>NUCLEOTIDE SEQUENCE</scope>
    <source>
        <strain evidence="1">Expedition CK06-06</strain>
    </source>
</reference>
<dbReference type="AlphaFoldDB" id="X0XCN9"/>
<organism evidence="1">
    <name type="scientific">marine sediment metagenome</name>
    <dbReference type="NCBI Taxonomy" id="412755"/>
    <lineage>
        <taxon>unclassified sequences</taxon>
        <taxon>metagenomes</taxon>
        <taxon>ecological metagenomes</taxon>
    </lineage>
</organism>
<name>X0XCN9_9ZZZZ</name>
<gene>
    <name evidence="1" type="ORF">S01H1_63294</name>
</gene>
<accession>X0XCN9</accession>
<protein>
    <recommendedName>
        <fullName evidence="2">Glycosyl transferase family 1 domain-containing protein</fullName>
    </recommendedName>
</protein>
<dbReference type="EMBL" id="BARS01041638">
    <property type="protein sequence ID" value="GAG34418.1"/>
    <property type="molecule type" value="Genomic_DNA"/>
</dbReference>
<proteinExistence type="predicted"/>
<feature type="non-terminal residue" evidence="1">
    <location>
        <position position="1"/>
    </location>
</feature>
<evidence type="ECO:0000313" key="1">
    <source>
        <dbReference type="EMBL" id="GAG34418.1"/>
    </source>
</evidence>